<evidence type="ECO:0000313" key="6">
    <source>
        <dbReference type="EMBL" id="CAK0812888.1"/>
    </source>
</evidence>
<keyword evidence="7" id="KW-1185">Reference proteome</keyword>
<proteinExistence type="predicted"/>
<accession>A0ABN9R2C0</accession>
<dbReference type="EC" id="2.7.1.30" evidence="2"/>
<dbReference type="Proteomes" id="UP001189429">
    <property type="component" value="Unassembled WGS sequence"/>
</dbReference>
<dbReference type="InterPro" id="IPR018484">
    <property type="entry name" value="FGGY_N"/>
</dbReference>
<evidence type="ECO:0000256" key="3">
    <source>
        <dbReference type="ARBA" id="ARBA00022679"/>
    </source>
</evidence>
<dbReference type="InterPro" id="IPR043129">
    <property type="entry name" value="ATPase_NBD"/>
</dbReference>
<dbReference type="InterPro" id="IPR050406">
    <property type="entry name" value="FGGY_Carb_Kinase"/>
</dbReference>
<evidence type="ECO:0000256" key="1">
    <source>
        <dbReference type="ARBA" id="ARBA00005190"/>
    </source>
</evidence>
<dbReference type="Pfam" id="PF00370">
    <property type="entry name" value="FGGY_N"/>
    <property type="match status" value="1"/>
</dbReference>
<sequence length="209" mass="21582">MAGTAGSGALYLGVDAGTQGLKALVYDVEAKEVIGRGAVSYGLNPGGGVGCAEQDPAVWVEALFRASAEALQMARDAPRGGPDAAARVRGIGVSGQQHGLVALDASYQVLRPAKLWCDTQSAGEAAELAGELGWPIVASFTVTKLLWLKRNEPGVFARLAHVALPHDYLNYVLTGQLVMECGDASGTGMLDVVSRQWDATSANLAAGTT</sequence>
<keyword evidence="4" id="KW-0418">Kinase</keyword>
<keyword evidence="3" id="KW-0808">Transferase</keyword>
<evidence type="ECO:0000259" key="5">
    <source>
        <dbReference type="Pfam" id="PF00370"/>
    </source>
</evidence>
<dbReference type="PANTHER" id="PTHR43095">
    <property type="entry name" value="SUGAR KINASE"/>
    <property type="match status" value="1"/>
</dbReference>
<reference evidence="6" key="1">
    <citation type="submission" date="2023-10" db="EMBL/GenBank/DDBJ databases">
        <authorList>
            <person name="Chen Y."/>
            <person name="Shah S."/>
            <person name="Dougan E. K."/>
            <person name="Thang M."/>
            <person name="Chan C."/>
        </authorList>
    </citation>
    <scope>NUCLEOTIDE SEQUENCE [LARGE SCALE GENOMIC DNA]</scope>
</reference>
<evidence type="ECO:0000313" key="7">
    <source>
        <dbReference type="Proteomes" id="UP001189429"/>
    </source>
</evidence>
<dbReference type="PANTHER" id="PTHR43095:SF5">
    <property type="entry name" value="XYLULOSE KINASE"/>
    <property type="match status" value="1"/>
</dbReference>
<name>A0ABN9R2C0_9DINO</name>
<dbReference type="SUPFAM" id="SSF53067">
    <property type="entry name" value="Actin-like ATPase domain"/>
    <property type="match status" value="1"/>
</dbReference>
<dbReference type="EMBL" id="CAUYUJ010005247">
    <property type="protein sequence ID" value="CAK0812888.1"/>
    <property type="molecule type" value="Genomic_DNA"/>
</dbReference>
<gene>
    <name evidence="6" type="ORF">PCOR1329_LOCUS17028</name>
</gene>
<evidence type="ECO:0000256" key="4">
    <source>
        <dbReference type="ARBA" id="ARBA00022777"/>
    </source>
</evidence>
<comment type="pathway">
    <text evidence="1">Polyol metabolism; glycerol degradation via glycerol kinase pathway; sn-glycerol 3-phosphate from glycerol: step 1/1.</text>
</comment>
<protein>
    <recommendedName>
        <fullName evidence="2">glycerol kinase</fullName>
        <ecNumber evidence="2">2.7.1.30</ecNumber>
    </recommendedName>
</protein>
<dbReference type="PROSITE" id="PS00933">
    <property type="entry name" value="FGGY_KINASES_1"/>
    <property type="match status" value="1"/>
</dbReference>
<evidence type="ECO:0000256" key="2">
    <source>
        <dbReference type="ARBA" id="ARBA00012099"/>
    </source>
</evidence>
<dbReference type="InterPro" id="IPR018483">
    <property type="entry name" value="Carb_kinase_FGGY_CS"/>
</dbReference>
<feature type="domain" description="Carbohydrate kinase FGGY N-terminal" evidence="5">
    <location>
        <begin position="10"/>
        <end position="202"/>
    </location>
</feature>
<organism evidence="6 7">
    <name type="scientific">Prorocentrum cordatum</name>
    <dbReference type="NCBI Taxonomy" id="2364126"/>
    <lineage>
        <taxon>Eukaryota</taxon>
        <taxon>Sar</taxon>
        <taxon>Alveolata</taxon>
        <taxon>Dinophyceae</taxon>
        <taxon>Prorocentrales</taxon>
        <taxon>Prorocentraceae</taxon>
        <taxon>Prorocentrum</taxon>
    </lineage>
</organism>
<comment type="caution">
    <text evidence="6">The sequence shown here is derived from an EMBL/GenBank/DDBJ whole genome shotgun (WGS) entry which is preliminary data.</text>
</comment>
<dbReference type="Gene3D" id="3.30.420.40">
    <property type="match status" value="1"/>
</dbReference>